<dbReference type="Proteomes" id="UP001359559">
    <property type="component" value="Unassembled WGS sequence"/>
</dbReference>
<dbReference type="AlphaFoldDB" id="A0AAN9KMK7"/>
<accession>A0AAN9KMK7</accession>
<organism evidence="1 2">
    <name type="scientific">Clitoria ternatea</name>
    <name type="common">Butterfly pea</name>
    <dbReference type="NCBI Taxonomy" id="43366"/>
    <lineage>
        <taxon>Eukaryota</taxon>
        <taxon>Viridiplantae</taxon>
        <taxon>Streptophyta</taxon>
        <taxon>Embryophyta</taxon>
        <taxon>Tracheophyta</taxon>
        <taxon>Spermatophyta</taxon>
        <taxon>Magnoliopsida</taxon>
        <taxon>eudicotyledons</taxon>
        <taxon>Gunneridae</taxon>
        <taxon>Pentapetalae</taxon>
        <taxon>rosids</taxon>
        <taxon>fabids</taxon>
        <taxon>Fabales</taxon>
        <taxon>Fabaceae</taxon>
        <taxon>Papilionoideae</taxon>
        <taxon>50 kb inversion clade</taxon>
        <taxon>NPAAA clade</taxon>
        <taxon>indigoferoid/millettioid clade</taxon>
        <taxon>Phaseoleae</taxon>
        <taxon>Clitoria</taxon>
    </lineage>
</organism>
<protein>
    <submittedName>
        <fullName evidence="1">Uncharacterized protein</fullName>
    </submittedName>
</protein>
<comment type="caution">
    <text evidence="1">The sequence shown here is derived from an EMBL/GenBank/DDBJ whole genome shotgun (WGS) entry which is preliminary data.</text>
</comment>
<gene>
    <name evidence="1" type="ORF">RJT34_03646</name>
</gene>
<sequence>MSNTWLSEETESPVLLTSVPLVSSSISPLTTLPVSPLTCLVSSLAVMVNRFEDPLPKSLSERLLFLSATKPKIRVSRSSSFLTLLGFYLLKTIQDWFYAILFVLKSIYLFQQRFLFIFF</sequence>
<evidence type="ECO:0000313" key="1">
    <source>
        <dbReference type="EMBL" id="KAK7318937.1"/>
    </source>
</evidence>
<dbReference type="EMBL" id="JAYKXN010000001">
    <property type="protein sequence ID" value="KAK7318937.1"/>
    <property type="molecule type" value="Genomic_DNA"/>
</dbReference>
<keyword evidence="2" id="KW-1185">Reference proteome</keyword>
<reference evidence="1 2" key="1">
    <citation type="submission" date="2024-01" db="EMBL/GenBank/DDBJ databases">
        <title>The genomes of 5 underutilized Papilionoideae crops provide insights into root nodulation and disease resistance.</title>
        <authorList>
            <person name="Yuan L."/>
        </authorList>
    </citation>
    <scope>NUCLEOTIDE SEQUENCE [LARGE SCALE GENOMIC DNA]</scope>
    <source>
        <strain evidence="1">LY-2023</strain>
        <tissue evidence="1">Leaf</tissue>
    </source>
</reference>
<proteinExistence type="predicted"/>
<evidence type="ECO:0000313" key="2">
    <source>
        <dbReference type="Proteomes" id="UP001359559"/>
    </source>
</evidence>
<name>A0AAN9KMK7_CLITE</name>